<keyword evidence="4" id="KW-0545">Nucleotide biosynthesis</keyword>
<evidence type="ECO:0000313" key="11">
    <source>
        <dbReference type="EMBL" id="KAK5168864.1"/>
    </source>
</evidence>
<dbReference type="FunFam" id="3.40.140.10:FF:000035">
    <property type="entry name" value="dCMP deaminase"/>
    <property type="match status" value="1"/>
</dbReference>
<dbReference type="SUPFAM" id="SSF52540">
    <property type="entry name" value="P-loop containing nucleoside triphosphate hydrolases"/>
    <property type="match status" value="1"/>
</dbReference>
<dbReference type="Pfam" id="PF00383">
    <property type="entry name" value="dCMP_cyt_deam_1"/>
    <property type="match status" value="1"/>
</dbReference>
<keyword evidence="12" id="KW-1185">Reference proteome</keyword>
<evidence type="ECO:0000256" key="2">
    <source>
        <dbReference type="ARBA" id="ARBA00006576"/>
    </source>
</evidence>
<accession>A0AAV9PAL5</accession>
<sequence>MLIGICGGICAGKHSVQDYLIEHHAFKPLRLQRTSSTPSVEKSASEANVPGLGEDASALSFPSPEALLDFVTKHWQEHFVTTSIYDEHTVEIFANRPLFILVHVDAPISVRWQRFKNRCAAAALTPPTLEQFVLRNDEHLYSPSSGLASIASRAQIKLLNNTTSLPSLHASLTTLNLPDPSRLRPTWDHYFMTLASLAARRSNCMRRQVGCVLVREKRVMATGYNGTPRNITNCNEGGCPRCNSGQAGGTSLTNCLCIHAEENALLEAGRERVGPGAVLYCNTCPCLTCTIKIIQVGITEVVYSRSYYMDVDAAKLLQQAGVKLRQFSPPKEGLVNLCDEEPKAVTNGHA</sequence>
<dbReference type="SUPFAM" id="SSF53927">
    <property type="entry name" value="Cytidine deaminase-like"/>
    <property type="match status" value="1"/>
</dbReference>
<evidence type="ECO:0000256" key="9">
    <source>
        <dbReference type="ARBA" id="ARBA00071582"/>
    </source>
</evidence>
<keyword evidence="3" id="KW-0479">Metal-binding</keyword>
<dbReference type="Gene3D" id="3.40.50.300">
    <property type="entry name" value="P-loop containing nucleotide triphosphate hydrolases"/>
    <property type="match status" value="1"/>
</dbReference>
<comment type="similarity">
    <text evidence="2">Belongs to the cytidine and deoxycytidylate deaminase family.</text>
</comment>
<dbReference type="PANTHER" id="PTHR11086:SF18">
    <property type="entry name" value="DEOXYCYTIDYLATE DEAMINASE"/>
    <property type="match status" value="1"/>
</dbReference>
<dbReference type="PROSITE" id="PS00903">
    <property type="entry name" value="CYT_DCMP_DEAMINASES_1"/>
    <property type="match status" value="1"/>
</dbReference>
<evidence type="ECO:0000313" key="12">
    <source>
        <dbReference type="Proteomes" id="UP001337655"/>
    </source>
</evidence>
<organism evidence="11 12">
    <name type="scientific">Saxophila tyrrhenica</name>
    <dbReference type="NCBI Taxonomy" id="1690608"/>
    <lineage>
        <taxon>Eukaryota</taxon>
        <taxon>Fungi</taxon>
        <taxon>Dikarya</taxon>
        <taxon>Ascomycota</taxon>
        <taxon>Pezizomycotina</taxon>
        <taxon>Dothideomycetes</taxon>
        <taxon>Dothideomycetidae</taxon>
        <taxon>Mycosphaerellales</taxon>
        <taxon>Extremaceae</taxon>
        <taxon>Saxophila</taxon>
    </lineage>
</organism>
<evidence type="ECO:0000259" key="10">
    <source>
        <dbReference type="PROSITE" id="PS51747"/>
    </source>
</evidence>
<dbReference type="GeneID" id="89927513"/>
<proteinExistence type="inferred from homology"/>
<dbReference type="AlphaFoldDB" id="A0AAV9PAL5"/>
<keyword evidence="5 11" id="KW-0378">Hydrolase</keyword>
<evidence type="ECO:0000256" key="3">
    <source>
        <dbReference type="ARBA" id="ARBA00022723"/>
    </source>
</evidence>
<dbReference type="PANTHER" id="PTHR11086">
    <property type="entry name" value="DEOXYCYTIDYLATE DEAMINASE-RELATED"/>
    <property type="match status" value="1"/>
</dbReference>
<dbReference type="FunFam" id="3.40.50.300:FF:002333">
    <property type="entry name" value="Deoxycytidylate deaminase, putative"/>
    <property type="match status" value="1"/>
</dbReference>
<dbReference type="CDD" id="cd01286">
    <property type="entry name" value="deoxycytidylate_deaminase"/>
    <property type="match status" value="1"/>
</dbReference>
<evidence type="ECO:0000256" key="5">
    <source>
        <dbReference type="ARBA" id="ARBA00022801"/>
    </source>
</evidence>
<evidence type="ECO:0000256" key="6">
    <source>
        <dbReference type="ARBA" id="ARBA00022833"/>
    </source>
</evidence>
<dbReference type="Proteomes" id="UP001337655">
    <property type="component" value="Unassembled WGS sequence"/>
</dbReference>
<dbReference type="InterPro" id="IPR002125">
    <property type="entry name" value="CMP_dCMP_dom"/>
</dbReference>
<dbReference type="EC" id="3.5.4.12" evidence="7"/>
<dbReference type="InterPro" id="IPR015517">
    <property type="entry name" value="dCMP_deaminase-rel"/>
</dbReference>
<dbReference type="GO" id="GO:0005737">
    <property type="term" value="C:cytoplasm"/>
    <property type="evidence" value="ECO:0007669"/>
    <property type="project" value="TreeGrafter"/>
</dbReference>
<keyword evidence="6" id="KW-0862">Zinc</keyword>
<dbReference type="InterPro" id="IPR035105">
    <property type="entry name" value="Deoxycytidylate_deaminase_dom"/>
</dbReference>
<dbReference type="InterPro" id="IPR027417">
    <property type="entry name" value="P-loop_NTPase"/>
</dbReference>
<evidence type="ECO:0000256" key="7">
    <source>
        <dbReference type="ARBA" id="ARBA00038938"/>
    </source>
</evidence>
<evidence type="ECO:0000256" key="1">
    <source>
        <dbReference type="ARBA" id="ARBA00001947"/>
    </source>
</evidence>
<name>A0AAV9PAL5_9PEZI</name>
<dbReference type="GO" id="GO:0008270">
    <property type="term" value="F:zinc ion binding"/>
    <property type="evidence" value="ECO:0007669"/>
    <property type="project" value="InterPro"/>
</dbReference>
<gene>
    <name evidence="11" type="primary">DCD1</name>
    <name evidence="11" type="ORF">LTR77_006173</name>
</gene>
<comment type="caution">
    <text evidence="11">The sequence shown here is derived from an EMBL/GenBank/DDBJ whole genome shotgun (WGS) entry which is preliminary data.</text>
</comment>
<dbReference type="InterPro" id="IPR016192">
    <property type="entry name" value="APOBEC/CMP_deaminase_Zn-bd"/>
</dbReference>
<evidence type="ECO:0000256" key="4">
    <source>
        <dbReference type="ARBA" id="ARBA00022727"/>
    </source>
</evidence>
<evidence type="ECO:0000256" key="8">
    <source>
        <dbReference type="ARBA" id="ARBA00041763"/>
    </source>
</evidence>
<comment type="cofactor">
    <cofactor evidence="1">
        <name>Zn(2+)</name>
        <dbReference type="ChEBI" id="CHEBI:29105"/>
    </cofactor>
</comment>
<dbReference type="Gene3D" id="3.40.140.10">
    <property type="entry name" value="Cytidine Deaminase, domain 2"/>
    <property type="match status" value="1"/>
</dbReference>
<feature type="domain" description="CMP/dCMP-type deaminase" evidence="10">
    <location>
        <begin position="186"/>
        <end position="324"/>
    </location>
</feature>
<dbReference type="EMBL" id="JAVRRT010000009">
    <property type="protein sequence ID" value="KAK5168864.1"/>
    <property type="molecule type" value="Genomic_DNA"/>
</dbReference>
<dbReference type="RefSeq" id="XP_064658330.1">
    <property type="nucleotide sequence ID" value="XM_064803415.1"/>
</dbReference>
<dbReference type="GO" id="GO:0009165">
    <property type="term" value="P:nucleotide biosynthetic process"/>
    <property type="evidence" value="ECO:0007669"/>
    <property type="project" value="UniProtKB-KW"/>
</dbReference>
<protein>
    <recommendedName>
        <fullName evidence="9">Deoxycytidylate deaminase</fullName>
        <ecNumber evidence="7">3.5.4.12</ecNumber>
    </recommendedName>
    <alternativeName>
        <fullName evidence="8">dCMP deaminase</fullName>
    </alternativeName>
</protein>
<reference evidence="11 12" key="1">
    <citation type="submission" date="2023-08" db="EMBL/GenBank/DDBJ databases">
        <title>Black Yeasts Isolated from many extreme environments.</title>
        <authorList>
            <person name="Coleine C."/>
            <person name="Stajich J.E."/>
            <person name="Selbmann L."/>
        </authorList>
    </citation>
    <scope>NUCLEOTIDE SEQUENCE [LARGE SCALE GENOMIC DNA]</scope>
    <source>
        <strain evidence="11 12">CCFEE 5935</strain>
    </source>
</reference>
<dbReference type="GO" id="GO:0004132">
    <property type="term" value="F:dCMP deaminase activity"/>
    <property type="evidence" value="ECO:0007669"/>
    <property type="project" value="UniProtKB-EC"/>
</dbReference>
<dbReference type="PROSITE" id="PS51747">
    <property type="entry name" value="CYT_DCMP_DEAMINASES_2"/>
    <property type="match status" value="1"/>
</dbReference>
<dbReference type="InterPro" id="IPR016193">
    <property type="entry name" value="Cytidine_deaminase-like"/>
</dbReference>